<evidence type="ECO:0000256" key="1">
    <source>
        <dbReference type="ARBA" id="ARBA00022679"/>
    </source>
</evidence>
<evidence type="ECO:0000256" key="2">
    <source>
        <dbReference type="ARBA" id="ARBA00023315"/>
    </source>
</evidence>
<dbReference type="InterPro" id="IPR016181">
    <property type="entry name" value="Acyl_CoA_acyltransferase"/>
</dbReference>
<dbReference type="PROSITE" id="PS51186">
    <property type="entry name" value="GNAT"/>
    <property type="match status" value="1"/>
</dbReference>
<reference evidence="4 5" key="1">
    <citation type="submission" date="2022-02" db="EMBL/GenBank/DDBJ databases">
        <title>Paenibacillus sp. MBLB1776 Whole Genome Shotgun Sequencing.</title>
        <authorList>
            <person name="Hwang C.Y."/>
            <person name="Cho E.-S."/>
            <person name="Seo M.-J."/>
        </authorList>
    </citation>
    <scope>NUCLEOTIDE SEQUENCE [LARGE SCALE GENOMIC DNA]</scope>
    <source>
        <strain evidence="4 5">MBLB1776</strain>
    </source>
</reference>
<dbReference type="GO" id="GO:0016747">
    <property type="term" value="F:acyltransferase activity, transferring groups other than amino-acyl groups"/>
    <property type="evidence" value="ECO:0007669"/>
    <property type="project" value="InterPro"/>
</dbReference>
<gene>
    <name evidence="4" type="ORF">MJA45_24210</name>
</gene>
<feature type="domain" description="N-acetyltransferase" evidence="3">
    <location>
        <begin position="1"/>
        <end position="156"/>
    </location>
</feature>
<keyword evidence="1" id="KW-0808">Transferase</keyword>
<evidence type="ECO:0000259" key="3">
    <source>
        <dbReference type="PROSITE" id="PS51186"/>
    </source>
</evidence>
<dbReference type="Pfam" id="PF00583">
    <property type="entry name" value="Acetyltransf_1"/>
    <property type="match status" value="1"/>
</dbReference>
<dbReference type="PANTHER" id="PTHR43420:SF12">
    <property type="entry name" value="N-ACETYLTRANSFERASE DOMAIN-CONTAINING PROTEIN"/>
    <property type="match status" value="1"/>
</dbReference>
<evidence type="ECO:0000313" key="4">
    <source>
        <dbReference type="EMBL" id="WNQ10690.1"/>
    </source>
</evidence>
<dbReference type="EMBL" id="CP130318">
    <property type="protein sequence ID" value="WNQ10690.1"/>
    <property type="molecule type" value="Genomic_DNA"/>
</dbReference>
<dbReference type="Proteomes" id="UP001305702">
    <property type="component" value="Chromosome"/>
</dbReference>
<dbReference type="Gene3D" id="3.40.630.30">
    <property type="match status" value="1"/>
</dbReference>
<keyword evidence="2" id="KW-0012">Acyltransferase</keyword>
<sequence length="160" mass="18093">MDFSINLYERPARSGHPVVHKITTLIHSLTGEWFTEDVGQDACKDLMFQNVLCAERDGHLAAFLMFTSTEGTIAISLMAVDPAFHRKGFGSSLLLYLFEHVRQMGFTRIVALTVPPRVKPAYQRTVDFYERHGFSRGKEYTELWLSGALQLVKNLEPEGG</sequence>
<proteinExistence type="predicted"/>
<evidence type="ECO:0000313" key="5">
    <source>
        <dbReference type="Proteomes" id="UP001305702"/>
    </source>
</evidence>
<protein>
    <submittedName>
        <fullName evidence="4">GNAT family N-acetyltransferase</fullName>
    </submittedName>
</protein>
<dbReference type="InterPro" id="IPR000182">
    <property type="entry name" value="GNAT_dom"/>
</dbReference>
<organism evidence="4 5">
    <name type="scientific">Paenibacillus aurantius</name>
    <dbReference type="NCBI Taxonomy" id="2918900"/>
    <lineage>
        <taxon>Bacteria</taxon>
        <taxon>Bacillati</taxon>
        <taxon>Bacillota</taxon>
        <taxon>Bacilli</taxon>
        <taxon>Bacillales</taxon>
        <taxon>Paenibacillaceae</taxon>
        <taxon>Paenibacillus</taxon>
    </lineage>
</organism>
<dbReference type="CDD" id="cd04301">
    <property type="entry name" value="NAT_SF"/>
    <property type="match status" value="1"/>
</dbReference>
<accession>A0AA96RCL9</accession>
<keyword evidence="5" id="KW-1185">Reference proteome</keyword>
<dbReference type="RefSeq" id="WP_315604464.1">
    <property type="nucleotide sequence ID" value="NZ_CP130318.1"/>
</dbReference>
<dbReference type="InterPro" id="IPR050680">
    <property type="entry name" value="YpeA/RimI_acetyltransf"/>
</dbReference>
<dbReference type="AlphaFoldDB" id="A0AA96RCL9"/>
<name>A0AA96RCL9_9BACL</name>
<dbReference type="KEGG" id="paun:MJA45_24210"/>
<dbReference type="SUPFAM" id="SSF55729">
    <property type="entry name" value="Acyl-CoA N-acyltransferases (Nat)"/>
    <property type="match status" value="1"/>
</dbReference>
<dbReference type="PANTHER" id="PTHR43420">
    <property type="entry name" value="ACETYLTRANSFERASE"/>
    <property type="match status" value="1"/>
</dbReference>